<dbReference type="EMBL" id="MEUN01000043">
    <property type="protein sequence ID" value="OGC44933.1"/>
    <property type="molecule type" value="Genomic_DNA"/>
</dbReference>
<evidence type="ECO:0000313" key="1">
    <source>
        <dbReference type="EMBL" id="OGC44933.1"/>
    </source>
</evidence>
<comment type="caution">
    <text evidence="1">The sequence shown here is derived from an EMBL/GenBank/DDBJ whole genome shotgun (WGS) entry which is preliminary data.</text>
</comment>
<gene>
    <name evidence="1" type="ORF">A2400_01520</name>
</gene>
<proteinExistence type="predicted"/>
<evidence type="ECO:0000313" key="2">
    <source>
        <dbReference type="Proteomes" id="UP000177434"/>
    </source>
</evidence>
<accession>A0A1F4UL29</accession>
<dbReference type="AlphaFoldDB" id="A0A1F4UL29"/>
<protein>
    <submittedName>
        <fullName evidence="1">Uncharacterized protein</fullName>
    </submittedName>
</protein>
<name>A0A1F4UL29_9BACT</name>
<sequence length="335" mass="37912">MEIRSRIFEKYKDWEFSIPLKQGDRVMFKGKKIKEGDILLEKSESTLKKSLSVPKVLNCKNEDCEKYILRMDGEYIEKGELLAQRVSSGGLNMFELFSPVSGVVDLSRIKQGYIDILGEERKSLVTSDFTGTVKGIDPIEGILITTDVICIDGVVSSKTEERLFGNLEILGDGNTILTEKGLDDDYRGKIVWVGPYLYNRVAIELFERGAIAVLTYAMSYTEFREIGLPIMLLGGFGSVHCDYAFLKRFLSFRNKFVILDGKQNQLYILANSDIKHKGWFVKQYTNQSVISRSSSTYGYIGKVLEFDEDTNVALVDFGKRGTSLIHIGLLEYIDL</sequence>
<organism evidence="1 2">
    <name type="scientific">candidate division WS6 bacterium RIFOXYB1_FULL_33_14</name>
    <dbReference type="NCBI Taxonomy" id="1817896"/>
    <lineage>
        <taxon>Bacteria</taxon>
        <taxon>Candidatus Dojkabacteria</taxon>
    </lineage>
</organism>
<dbReference type="Proteomes" id="UP000177434">
    <property type="component" value="Unassembled WGS sequence"/>
</dbReference>
<reference evidence="1 2" key="1">
    <citation type="journal article" date="2016" name="Nat. Commun.">
        <title>Thousands of microbial genomes shed light on interconnected biogeochemical processes in an aquifer system.</title>
        <authorList>
            <person name="Anantharaman K."/>
            <person name="Brown C.T."/>
            <person name="Hug L.A."/>
            <person name="Sharon I."/>
            <person name="Castelle C.J."/>
            <person name="Probst A.J."/>
            <person name="Thomas B.C."/>
            <person name="Singh A."/>
            <person name="Wilkins M.J."/>
            <person name="Karaoz U."/>
            <person name="Brodie E.L."/>
            <person name="Williams K.H."/>
            <person name="Hubbard S.S."/>
            <person name="Banfield J.F."/>
        </authorList>
    </citation>
    <scope>NUCLEOTIDE SEQUENCE [LARGE SCALE GENOMIC DNA]</scope>
</reference>